<dbReference type="Proteomes" id="UP000230731">
    <property type="component" value="Unassembled WGS sequence"/>
</dbReference>
<gene>
    <name evidence="3" type="ORF">COT71_02425</name>
</gene>
<feature type="chain" id="PRO_5014649925" description="TrbC/VIRB2 family protein" evidence="2">
    <location>
        <begin position="26"/>
        <end position="124"/>
    </location>
</feature>
<keyword evidence="1" id="KW-0812">Transmembrane</keyword>
<accession>A0A2M6WZC1</accession>
<dbReference type="InterPro" id="IPR043993">
    <property type="entry name" value="T4SS_pilin"/>
</dbReference>
<keyword evidence="1" id="KW-1133">Transmembrane helix</keyword>
<feature type="transmembrane region" description="Helical" evidence="1">
    <location>
        <begin position="101"/>
        <end position="122"/>
    </location>
</feature>
<name>A0A2M6WZC1_9BACT</name>
<evidence type="ECO:0000256" key="1">
    <source>
        <dbReference type="SAM" id="Phobius"/>
    </source>
</evidence>
<dbReference type="AlphaFoldDB" id="A0A2M6WZC1"/>
<evidence type="ECO:0000313" key="3">
    <source>
        <dbReference type="EMBL" id="PIT98129.1"/>
    </source>
</evidence>
<comment type="caution">
    <text evidence="3">The sequence shown here is derived from an EMBL/GenBank/DDBJ whole genome shotgun (WGS) entry which is preliminary data.</text>
</comment>
<proteinExistence type="predicted"/>
<feature type="transmembrane region" description="Helical" evidence="1">
    <location>
        <begin position="64"/>
        <end position="86"/>
    </location>
</feature>
<evidence type="ECO:0000313" key="4">
    <source>
        <dbReference type="Proteomes" id="UP000230731"/>
    </source>
</evidence>
<keyword evidence="1" id="KW-0472">Membrane</keyword>
<reference evidence="4" key="1">
    <citation type="submission" date="2017-09" db="EMBL/GenBank/DDBJ databases">
        <title>Depth-based differentiation of microbial function through sediment-hosted aquifers and enrichment of novel symbionts in the deep terrestrial subsurface.</title>
        <authorList>
            <person name="Probst A.J."/>
            <person name="Ladd B."/>
            <person name="Jarett J.K."/>
            <person name="Geller-Mcgrath D.E."/>
            <person name="Sieber C.M.K."/>
            <person name="Emerson J.B."/>
            <person name="Anantharaman K."/>
            <person name="Thomas B.C."/>
            <person name="Malmstrom R."/>
            <person name="Stieglmeier M."/>
            <person name="Klingl A."/>
            <person name="Woyke T."/>
            <person name="Ryan C.M."/>
            <person name="Banfield J.F."/>
        </authorList>
    </citation>
    <scope>NUCLEOTIDE SEQUENCE [LARGE SCALE GENOMIC DNA]</scope>
</reference>
<protein>
    <recommendedName>
        <fullName evidence="5">TrbC/VIRB2 family protein</fullName>
    </recommendedName>
</protein>
<evidence type="ECO:0000256" key="2">
    <source>
        <dbReference type="SAM" id="SignalP"/>
    </source>
</evidence>
<sequence>MPLARILSTIAVLLAFAAGPHTVRAADFGIGTVRNIANTHGVPSAIGFGSFVRIRHYIINIAKLAAYVISAVALLAIIYGGVLYVSSAGDESQAKKAKTSIMYAAIGLIIAGLSAALVNLVLTL</sequence>
<dbReference type="EMBL" id="PEZP01000030">
    <property type="protein sequence ID" value="PIT98129.1"/>
    <property type="molecule type" value="Genomic_DNA"/>
</dbReference>
<dbReference type="Pfam" id="PF18895">
    <property type="entry name" value="T4SS_pilin"/>
    <property type="match status" value="1"/>
</dbReference>
<organism evidence="3 4">
    <name type="scientific">Candidatus Andersenbacteria bacterium CG10_big_fil_rev_8_21_14_0_10_54_11</name>
    <dbReference type="NCBI Taxonomy" id="1974485"/>
    <lineage>
        <taxon>Bacteria</taxon>
        <taxon>Candidatus Anderseniibacteriota</taxon>
    </lineage>
</organism>
<keyword evidence="2" id="KW-0732">Signal</keyword>
<feature type="signal peptide" evidence="2">
    <location>
        <begin position="1"/>
        <end position="25"/>
    </location>
</feature>
<evidence type="ECO:0008006" key="5">
    <source>
        <dbReference type="Google" id="ProtNLM"/>
    </source>
</evidence>